<evidence type="ECO:0000313" key="8">
    <source>
        <dbReference type="EMBL" id="KFI39921.1"/>
    </source>
</evidence>
<name>A0A086Z071_9BIFI</name>
<dbReference type="OrthoDB" id="69054at2"/>
<feature type="transmembrane region" description="Helical" evidence="7">
    <location>
        <begin position="83"/>
        <end position="101"/>
    </location>
</feature>
<feature type="transmembrane region" description="Helical" evidence="7">
    <location>
        <begin position="422"/>
        <end position="442"/>
    </location>
</feature>
<dbReference type="EMBL" id="JGYK01000001">
    <property type="protein sequence ID" value="KFI39921.1"/>
    <property type="molecule type" value="Genomic_DNA"/>
</dbReference>
<keyword evidence="6 7" id="KW-0472">Membrane</keyword>
<feature type="transmembrane region" description="Helical" evidence="7">
    <location>
        <begin position="50"/>
        <end position="71"/>
    </location>
</feature>
<gene>
    <name evidence="8" type="ORF">BACT_0622</name>
</gene>
<dbReference type="CDD" id="cd06173">
    <property type="entry name" value="MFS_MefA_like"/>
    <property type="match status" value="1"/>
</dbReference>
<feature type="transmembrane region" description="Helical" evidence="7">
    <location>
        <begin position="195"/>
        <end position="217"/>
    </location>
</feature>
<dbReference type="GO" id="GO:0022857">
    <property type="term" value="F:transmembrane transporter activity"/>
    <property type="evidence" value="ECO:0007669"/>
    <property type="project" value="InterPro"/>
</dbReference>
<reference evidence="8 9" key="1">
    <citation type="submission" date="2014-03" db="EMBL/GenBank/DDBJ databases">
        <title>Genomics of Bifidobacteria.</title>
        <authorList>
            <person name="Ventura M."/>
            <person name="Milani C."/>
            <person name="Lugli G.A."/>
        </authorList>
    </citation>
    <scope>NUCLEOTIDE SEQUENCE [LARGE SCALE GENOMIC DNA]</scope>
    <source>
        <strain evidence="8 9">DSM 22766</strain>
    </source>
</reference>
<feature type="transmembrane region" description="Helical" evidence="7">
    <location>
        <begin position="167"/>
        <end position="189"/>
    </location>
</feature>
<dbReference type="Proteomes" id="UP000029015">
    <property type="component" value="Unassembled WGS sequence"/>
</dbReference>
<feature type="transmembrane region" description="Helical" evidence="7">
    <location>
        <begin position="357"/>
        <end position="380"/>
    </location>
</feature>
<dbReference type="eggNOG" id="COG2271">
    <property type="taxonomic scope" value="Bacteria"/>
</dbReference>
<dbReference type="KEGG" id="bact:AB656_01720"/>
<protein>
    <submittedName>
        <fullName evidence="8">Permeases of the major facilitator superfamily</fullName>
    </submittedName>
</protein>
<dbReference type="GO" id="GO:0005886">
    <property type="term" value="C:plasma membrane"/>
    <property type="evidence" value="ECO:0007669"/>
    <property type="project" value="UniProtKB-SubCell"/>
</dbReference>
<evidence type="ECO:0000256" key="4">
    <source>
        <dbReference type="ARBA" id="ARBA00022692"/>
    </source>
</evidence>
<dbReference type="PATRIC" id="fig|1437605.7.peg.356"/>
<accession>A0A086Z071</accession>
<evidence type="ECO:0000256" key="3">
    <source>
        <dbReference type="ARBA" id="ARBA00022475"/>
    </source>
</evidence>
<feature type="transmembrane region" description="Helical" evidence="7">
    <location>
        <begin position="12"/>
        <end position="30"/>
    </location>
</feature>
<comment type="caution">
    <text evidence="8">The sequence shown here is derived from an EMBL/GenBank/DDBJ whole genome shotgun (WGS) entry which is preliminary data.</text>
</comment>
<feature type="transmembrane region" description="Helical" evidence="7">
    <location>
        <begin position="302"/>
        <end position="318"/>
    </location>
</feature>
<feature type="transmembrane region" description="Helical" evidence="7">
    <location>
        <begin position="392"/>
        <end position="410"/>
    </location>
</feature>
<dbReference type="InterPro" id="IPR011701">
    <property type="entry name" value="MFS"/>
</dbReference>
<comment type="subcellular location">
    <subcellularLocation>
        <location evidence="1">Cell membrane</location>
        <topology evidence="1">Multi-pass membrane protein</topology>
    </subcellularLocation>
</comment>
<dbReference type="AlphaFoldDB" id="A0A086Z071"/>
<organism evidence="8 9">
    <name type="scientific">Bifidobacterium actinocoloniiforme DSM 22766</name>
    <dbReference type="NCBI Taxonomy" id="1437605"/>
    <lineage>
        <taxon>Bacteria</taxon>
        <taxon>Bacillati</taxon>
        <taxon>Actinomycetota</taxon>
        <taxon>Actinomycetes</taxon>
        <taxon>Bifidobacteriales</taxon>
        <taxon>Bifidobacteriaceae</taxon>
        <taxon>Bifidobacterium</taxon>
    </lineage>
</organism>
<evidence type="ECO:0000256" key="1">
    <source>
        <dbReference type="ARBA" id="ARBA00004651"/>
    </source>
</evidence>
<sequence length="450" mass="46705">MNHKPTAAAQNNIFTPLFLSLLVTEILSSLGQVTLTFALPLHLLNLTGSASLYGLVIALALIPAVALTPVGGAVADRLDKRRTMALLDFLTAGISLAYLLLSRSFDLVALTIAAMMLAYGFHALYGPVVQAWVPFIVNLGEHPHGDAQPGGKTHSSGKQERERLTQATGIISQTTSLTTMLGPIFAGVLLSFAGIVPVVIMAGAACLASSVWILLAARTPSSPAQAKAGGSAEGKAGQALSHPLRLLLADFAQAIRFLGGQRTLLVANVLVTFANLVFCAFVNVALPYIVTQELGLSNQLQGLAEGAISAGALAGAVVTSTKPGWFSMRLLPALIALSGLCLLPAALSMGLSAPARVSYLTLLLSLTVAMGLLQCVSVTIISFEQTATPRQLVGKVIGVTMSLSMAAMPLGQALYGPLIDHLPLPALMLAIAVLMAASSLFATRFARRVA</sequence>
<evidence type="ECO:0000256" key="2">
    <source>
        <dbReference type="ARBA" id="ARBA00022448"/>
    </source>
</evidence>
<keyword evidence="9" id="KW-1185">Reference proteome</keyword>
<dbReference type="PANTHER" id="PTHR43266:SF2">
    <property type="entry name" value="MAJOR FACILITATOR SUPERFAMILY (MFS) PROFILE DOMAIN-CONTAINING PROTEIN"/>
    <property type="match status" value="1"/>
</dbReference>
<keyword evidence="4 7" id="KW-0812">Transmembrane</keyword>
<feature type="transmembrane region" description="Helical" evidence="7">
    <location>
        <begin position="330"/>
        <end position="351"/>
    </location>
</feature>
<proteinExistence type="predicted"/>
<dbReference type="Pfam" id="PF07690">
    <property type="entry name" value="MFS_1"/>
    <property type="match status" value="1"/>
</dbReference>
<evidence type="ECO:0000256" key="5">
    <source>
        <dbReference type="ARBA" id="ARBA00022989"/>
    </source>
</evidence>
<evidence type="ECO:0000313" key="9">
    <source>
        <dbReference type="Proteomes" id="UP000029015"/>
    </source>
</evidence>
<keyword evidence="5 7" id="KW-1133">Transmembrane helix</keyword>
<dbReference type="Gene3D" id="1.20.1250.20">
    <property type="entry name" value="MFS general substrate transporter like domains"/>
    <property type="match status" value="1"/>
</dbReference>
<evidence type="ECO:0000256" key="7">
    <source>
        <dbReference type="SAM" id="Phobius"/>
    </source>
</evidence>
<keyword evidence="2" id="KW-0813">Transport</keyword>
<dbReference type="SUPFAM" id="SSF103473">
    <property type="entry name" value="MFS general substrate transporter"/>
    <property type="match status" value="1"/>
</dbReference>
<feature type="transmembrane region" description="Helical" evidence="7">
    <location>
        <begin position="265"/>
        <end position="290"/>
    </location>
</feature>
<dbReference type="InterPro" id="IPR036259">
    <property type="entry name" value="MFS_trans_sf"/>
</dbReference>
<feature type="transmembrane region" description="Helical" evidence="7">
    <location>
        <begin position="107"/>
        <end position="125"/>
    </location>
</feature>
<evidence type="ECO:0000256" key="6">
    <source>
        <dbReference type="ARBA" id="ARBA00023136"/>
    </source>
</evidence>
<dbReference type="RefSeq" id="WP_033503407.1">
    <property type="nucleotide sequence ID" value="NZ_CP011786.1"/>
</dbReference>
<dbReference type="PANTHER" id="PTHR43266">
    <property type="entry name" value="MACROLIDE-EFFLUX PROTEIN"/>
    <property type="match status" value="1"/>
</dbReference>
<keyword evidence="3" id="KW-1003">Cell membrane</keyword>